<dbReference type="EMBL" id="MU839830">
    <property type="protein sequence ID" value="KAK1757735.1"/>
    <property type="molecule type" value="Genomic_DNA"/>
</dbReference>
<feature type="transmembrane region" description="Helical" evidence="2">
    <location>
        <begin position="93"/>
        <end position="112"/>
    </location>
</feature>
<keyword evidence="4" id="KW-1185">Reference proteome</keyword>
<feature type="region of interest" description="Disordered" evidence="1">
    <location>
        <begin position="62"/>
        <end position="86"/>
    </location>
</feature>
<gene>
    <name evidence="3" type="ORF">QBC47DRAFT_164647</name>
</gene>
<dbReference type="AlphaFoldDB" id="A0AAJ0BGZ0"/>
<reference evidence="3" key="1">
    <citation type="submission" date="2023-06" db="EMBL/GenBank/DDBJ databases">
        <title>Genome-scale phylogeny and comparative genomics of the fungal order Sordariales.</title>
        <authorList>
            <consortium name="Lawrence Berkeley National Laboratory"/>
            <person name="Hensen N."/>
            <person name="Bonometti L."/>
            <person name="Westerberg I."/>
            <person name="Brannstrom I.O."/>
            <person name="Guillou S."/>
            <person name="Cros-Aarteil S."/>
            <person name="Calhoun S."/>
            <person name="Haridas S."/>
            <person name="Kuo A."/>
            <person name="Mondo S."/>
            <person name="Pangilinan J."/>
            <person name="Riley R."/>
            <person name="Labutti K."/>
            <person name="Andreopoulos B."/>
            <person name="Lipzen A."/>
            <person name="Chen C."/>
            <person name="Yanf M."/>
            <person name="Daum C."/>
            <person name="Ng V."/>
            <person name="Clum A."/>
            <person name="Steindorff A."/>
            <person name="Ohm R."/>
            <person name="Martin F."/>
            <person name="Silar P."/>
            <person name="Natvig D."/>
            <person name="Lalanne C."/>
            <person name="Gautier V."/>
            <person name="Ament-Velasquez S.L."/>
            <person name="Kruys A."/>
            <person name="Hutchinson M.I."/>
            <person name="Powell A.J."/>
            <person name="Barry K."/>
            <person name="Miller A.N."/>
            <person name="Grigoriev I.V."/>
            <person name="Debuchy R."/>
            <person name="Gladieux P."/>
            <person name="Thoren M.H."/>
            <person name="Johannesson H."/>
        </authorList>
    </citation>
    <scope>NUCLEOTIDE SEQUENCE</scope>
    <source>
        <strain evidence="3">PSN4</strain>
    </source>
</reference>
<keyword evidence="2" id="KW-1133">Transmembrane helix</keyword>
<comment type="caution">
    <text evidence="3">The sequence shown here is derived from an EMBL/GenBank/DDBJ whole genome shotgun (WGS) entry which is preliminary data.</text>
</comment>
<feature type="transmembrane region" description="Helical" evidence="2">
    <location>
        <begin position="132"/>
        <end position="152"/>
    </location>
</feature>
<name>A0AAJ0BGZ0_9PEZI</name>
<keyword evidence="2" id="KW-0472">Membrane</keyword>
<dbReference type="Proteomes" id="UP001239445">
    <property type="component" value="Unassembled WGS sequence"/>
</dbReference>
<evidence type="ECO:0000313" key="4">
    <source>
        <dbReference type="Proteomes" id="UP001239445"/>
    </source>
</evidence>
<evidence type="ECO:0000256" key="1">
    <source>
        <dbReference type="SAM" id="MobiDB-lite"/>
    </source>
</evidence>
<protein>
    <submittedName>
        <fullName evidence="3">Uncharacterized protein</fullName>
    </submittedName>
</protein>
<organism evidence="3 4">
    <name type="scientific">Echria macrotheca</name>
    <dbReference type="NCBI Taxonomy" id="438768"/>
    <lineage>
        <taxon>Eukaryota</taxon>
        <taxon>Fungi</taxon>
        <taxon>Dikarya</taxon>
        <taxon>Ascomycota</taxon>
        <taxon>Pezizomycotina</taxon>
        <taxon>Sordariomycetes</taxon>
        <taxon>Sordariomycetidae</taxon>
        <taxon>Sordariales</taxon>
        <taxon>Schizotheciaceae</taxon>
        <taxon>Echria</taxon>
    </lineage>
</organism>
<sequence>MKTTQVLTSSVLYTLLLFTAGFICGLIRVPLLEPLIGDRYAQLLELPLMMAIARRAAAGVVSRTRTRTRTKTRSPPTKKSNGEKGDNMTRGGYWAIGILAVVWLLLIEMGMYEVLNKEGKKGWREWVWERDLVAGSAFLGALVYCAVLPAALA</sequence>
<keyword evidence="2" id="KW-0812">Transmembrane</keyword>
<proteinExistence type="predicted"/>
<feature type="transmembrane region" description="Helical" evidence="2">
    <location>
        <begin position="12"/>
        <end position="31"/>
    </location>
</feature>
<accession>A0AAJ0BGZ0</accession>
<evidence type="ECO:0000256" key="2">
    <source>
        <dbReference type="SAM" id="Phobius"/>
    </source>
</evidence>
<evidence type="ECO:0000313" key="3">
    <source>
        <dbReference type="EMBL" id="KAK1757735.1"/>
    </source>
</evidence>